<feature type="transmembrane region" description="Helical" evidence="1">
    <location>
        <begin position="154"/>
        <end position="178"/>
    </location>
</feature>
<evidence type="ECO:0000313" key="3">
    <source>
        <dbReference type="Proteomes" id="UP000070220"/>
    </source>
</evidence>
<comment type="caution">
    <text evidence="2">The sequence shown here is derived from an EMBL/GenBank/DDBJ whole genome shotgun (WGS) entry which is preliminary data.</text>
</comment>
<evidence type="ECO:0000313" key="2">
    <source>
        <dbReference type="EMBL" id="KXT97385.1"/>
    </source>
</evidence>
<dbReference type="RefSeq" id="WP_081102555.1">
    <property type="nucleotide sequence ID" value="NZ_KQ970371.1"/>
</dbReference>
<dbReference type="EMBL" id="LQRP01000049">
    <property type="protein sequence ID" value="KXT97385.1"/>
    <property type="molecule type" value="Genomic_DNA"/>
</dbReference>
<dbReference type="Pfam" id="PF11193">
    <property type="entry name" value="DUF2812"/>
    <property type="match status" value="1"/>
</dbReference>
<dbReference type="Proteomes" id="UP000070220">
    <property type="component" value="Unassembled WGS sequence"/>
</dbReference>
<keyword evidence="1" id="KW-0472">Membrane</keyword>
<keyword evidence="1" id="KW-0812">Transmembrane</keyword>
<evidence type="ECO:0008006" key="4">
    <source>
        <dbReference type="Google" id="ProtNLM"/>
    </source>
</evidence>
<accession>A0A139Q4B9</accession>
<feature type="transmembrane region" description="Helical" evidence="1">
    <location>
        <begin position="124"/>
        <end position="142"/>
    </location>
</feature>
<evidence type="ECO:0000256" key="1">
    <source>
        <dbReference type="SAM" id="Phobius"/>
    </source>
</evidence>
<gene>
    <name evidence="2" type="ORF">SORDD30_01670</name>
</gene>
<reference evidence="2 3" key="1">
    <citation type="submission" date="2016-01" db="EMBL/GenBank/DDBJ databases">
        <title>Highly variable Streptococcus oralis are common among viridans streptococci isolated from primates.</title>
        <authorList>
            <person name="Denapaite D."/>
            <person name="Rieger M."/>
            <person name="Koendgen S."/>
            <person name="Brueckner R."/>
            <person name="Ochigava I."/>
            <person name="Kappeler P."/>
            <person name="Maetz-Rensing K."/>
            <person name="Leendertz F."/>
            <person name="Hakenbeck R."/>
        </authorList>
    </citation>
    <scope>NUCLEOTIDE SEQUENCE [LARGE SCALE GENOMIC DNA]</scope>
    <source>
        <strain evidence="2 3">DD30</strain>
    </source>
</reference>
<organism evidence="2 3">
    <name type="scientific">Streptococcus oralis</name>
    <dbReference type="NCBI Taxonomy" id="1303"/>
    <lineage>
        <taxon>Bacteria</taxon>
        <taxon>Bacillati</taxon>
        <taxon>Bacillota</taxon>
        <taxon>Bacilli</taxon>
        <taxon>Lactobacillales</taxon>
        <taxon>Streptococcaceae</taxon>
        <taxon>Streptococcus</taxon>
    </lineage>
</organism>
<dbReference type="AlphaFoldDB" id="A0A139Q4B9"/>
<keyword evidence="1" id="KW-1133">Transmembrane helix</keyword>
<proteinExistence type="predicted"/>
<sequence length="201" mass="23832">MEKKVVYRISTIADYDREALYLGEMHAKGWKLKEVSYSNLVVAVKYTFEKCQPEQVSYQLDFYPMKKSERASYLQLFKDCGWEHITDFNSFSYFRKAHSEIESDTEFEIYNDATGKLAMIKRILIMRMLPILILFLALLPVFSKFVSGASSFRWEVFLIFIIDWILLIVFAIQISYIFGKLSQKWKELSDKLNNACFLIWR</sequence>
<dbReference type="PATRIC" id="fig|1303.83.peg.1739"/>
<dbReference type="InterPro" id="IPR021359">
    <property type="entry name" value="DUF2812"/>
</dbReference>
<name>A0A139Q4B9_STROR</name>
<protein>
    <recommendedName>
        <fullName evidence="4">DUF2812 domain-containing protein</fullName>
    </recommendedName>
</protein>